<dbReference type="FunFam" id="1.10.8.270:FF:000018">
    <property type="entry name" value="Ypt/Rab-GAP domain of gyp1p superfamily protein"/>
    <property type="match status" value="1"/>
</dbReference>
<dbReference type="Pfam" id="PF00566">
    <property type="entry name" value="RabGAP-TBC"/>
    <property type="match status" value="1"/>
</dbReference>
<dbReference type="PANTHER" id="PTHR47219">
    <property type="entry name" value="RAB GTPASE-ACTIVATING PROTEIN 1-LIKE"/>
    <property type="match status" value="1"/>
</dbReference>
<feature type="domain" description="Rab-GAP TBC" evidence="4">
    <location>
        <begin position="280"/>
        <end position="493"/>
    </location>
</feature>
<evidence type="ECO:0000313" key="5">
    <source>
        <dbReference type="EMBL" id="KZV55420.1"/>
    </source>
</evidence>
<keyword evidence="3" id="KW-0812">Transmembrane</keyword>
<dbReference type="InterPro" id="IPR050302">
    <property type="entry name" value="Rab_GAP_TBC_domain"/>
</dbReference>
<evidence type="ECO:0000256" key="2">
    <source>
        <dbReference type="SAM" id="MobiDB-lite"/>
    </source>
</evidence>
<dbReference type="PROSITE" id="PS50086">
    <property type="entry name" value="TBC_RABGAP"/>
    <property type="match status" value="1"/>
</dbReference>
<keyword evidence="3" id="KW-0472">Membrane</keyword>
<dbReference type="GO" id="GO:0031267">
    <property type="term" value="F:small GTPase binding"/>
    <property type="evidence" value="ECO:0007669"/>
    <property type="project" value="TreeGrafter"/>
</dbReference>
<gene>
    <name evidence="5" type="ORF">F511_40920</name>
</gene>
<evidence type="ECO:0000256" key="3">
    <source>
        <dbReference type="SAM" id="Phobius"/>
    </source>
</evidence>
<dbReference type="AlphaFoldDB" id="A0A2Z7D708"/>
<accession>A0A2Z7D708</accession>
<feature type="region of interest" description="Disordered" evidence="2">
    <location>
        <begin position="789"/>
        <end position="822"/>
    </location>
</feature>
<reference evidence="5 6" key="1">
    <citation type="journal article" date="2015" name="Proc. Natl. Acad. Sci. U.S.A.">
        <title>The resurrection genome of Boea hygrometrica: A blueprint for survival of dehydration.</title>
        <authorList>
            <person name="Xiao L."/>
            <person name="Yang G."/>
            <person name="Zhang L."/>
            <person name="Yang X."/>
            <person name="Zhao S."/>
            <person name="Ji Z."/>
            <person name="Zhou Q."/>
            <person name="Hu M."/>
            <person name="Wang Y."/>
            <person name="Chen M."/>
            <person name="Xu Y."/>
            <person name="Jin H."/>
            <person name="Xiao X."/>
            <person name="Hu G."/>
            <person name="Bao F."/>
            <person name="Hu Y."/>
            <person name="Wan P."/>
            <person name="Li L."/>
            <person name="Deng X."/>
            <person name="Kuang T."/>
            <person name="Xiang C."/>
            <person name="Zhu J.K."/>
            <person name="Oliver M.J."/>
            <person name="He Y."/>
        </authorList>
    </citation>
    <scope>NUCLEOTIDE SEQUENCE [LARGE SCALE GENOMIC DNA]</scope>
    <source>
        <strain evidence="6">cv. XS01</strain>
    </source>
</reference>
<dbReference type="OrthoDB" id="17687at2759"/>
<keyword evidence="3" id="KW-1133">Transmembrane helix</keyword>
<evidence type="ECO:0000313" key="6">
    <source>
        <dbReference type="Proteomes" id="UP000250235"/>
    </source>
</evidence>
<keyword evidence="1" id="KW-0175">Coiled coil</keyword>
<feature type="transmembrane region" description="Helical" evidence="3">
    <location>
        <begin position="49"/>
        <end position="70"/>
    </location>
</feature>
<dbReference type="Gene3D" id="1.10.472.80">
    <property type="entry name" value="Ypt/Rab-GAP domain of gyp1p, domain 3"/>
    <property type="match status" value="1"/>
</dbReference>
<dbReference type="EMBL" id="KQ988596">
    <property type="protein sequence ID" value="KZV55420.1"/>
    <property type="molecule type" value="Genomic_DNA"/>
</dbReference>
<dbReference type="InterPro" id="IPR000195">
    <property type="entry name" value="Rab-GAP-TBC_dom"/>
</dbReference>
<dbReference type="SMART" id="SM00164">
    <property type="entry name" value="TBC"/>
    <property type="match status" value="1"/>
</dbReference>
<dbReference type="InterPro" id="IPR035969">
    <property type="entry name" value="Rab-GAP_TBC_sf"/>
</dbReference>
<proteinExistence type="predicted"/>
<name>A0A2Z7D708_9LAMI</name>
<protein>
    <recommendedName>
        <fullName evidence="4">Rab-GAP TBC domain-containing protein</fullName>
    </recommendedName>
</protein>
<evidence type="ECO:0000256" key="1">
    <source>
        <dbReference type="SAM" id="Coils"/>
    </source>
</evidence>
<sequence length="902" mass="103530">MGGVIGCLMKYVVVLIDSNLYRDTYGFSVRPQHLHRYREYADIYRVNKLLLSISVCFNDVFLVFVILFFLPQKKLNFSLLENRTGLDFQEEEQERLQKWRDFLEQLSYPTSAQYPDQDKDKLGVSDCTKLRYGPAHAQSLDEERKYLTRETLGCYEAPQNEPVEGLSGEGDDSSEKMFISCTQEKSFGTDEAPTTPHPNSCDVQTWAKINSSLSSIEQMTSIRLKKRKNIKDDEDDVFYDNEIVDDGPNASEMNSIASDKMSSETFFSWKQELEFLVRGGVPKDLRGEVWQAFVGVRTRRVERYYQDLLDNDIEANDDEDHNKFLSGNEKAQQNGNRFDSPDKWKRQIEKDLPRTFPGHPALNEKGRNSLRRVLLAYARHNPSVGYCQAMNFFAGLLLLMMPEENAFWTLVGLIDDYFEDYFSQGMIESQVDQLVFEDLMREKFPKLVLRVWDVLLFEGNRVMLFRTALALMDLYGPAVVTTKDTGDAITLLQTLTGSTFDSSQLVLTACMGFLTVTEDRLQELRDKHRPAILAAVEERAKGSRTFKDPKCLSTKLYSFKHNPEVIVKESKNEVWSSAKTVVGEMLDPESHARNLDAFLKGITVDSEIDSLPHHHEQVVWLKVELCRLLEEKRTAMLRVHDKSGTVGSYEFLQNCLFESSCTSIYHDKDGHLFRAEELEAALMEMVKQDNRRELSARVEQLEQEVAELRRALAEKKEEEQAMLQVLMKVEQEQKVTEDCRLFAEQDSAAQKYAVHVLQEKYEKTMITLAEMERRAVMAESMLEATLQYESGQSKALSSPRPGRTESPHDVSTRKTDHAEHSSSSLLNSAVLLALPELTEHDYELKFESSKEQKNHWTTIAKIFELCNYFALLQHVDPSLQTDQSKSLRKASSTPPILFQTVA</sequence>
<feature type="compositionally biased region" description="Basic and acidic residues" evidence="2">
    <location>
        <begin position="802"/>
        <end position="820"/>
    </location>
</feature>
<dbReference type="Gene3D" id="1.10.10.750">
    <property type="entry name" value="Ypt/Rab-GAP domain of gyp1p, domain 1"/>
    <property type="match status" value="1"/>
</dbReference>
<dbReference type="Gene3D" id="1.10.8.270">
    <property type="entry name" value="putative rabgap domain of human tbc1 domain family member 14 like domains"/>
    <property type="match status" value="1"/>
</dbReference>
<dbReference type="Proteomes" id="UP000250235">
    <property type="component" value="Unassembled WGS sequence"/>
</dbReference>
<feature type="coiled-coil region" evidence="1">
    <location>
        <begin position="684"/>
        <end position="774"/>
    </location>
</feature>
<evidence type="ECO:0000259" key="4">
    <source>
        <dbReference type="PROSITE" id="PS50086"/>
    </source>
</evidence>
<keyword evidence="6" id="KW-1185">Reference proteome</keyword>
<organism evidence="5 6">
    <name type="scientific">Dorcoceras hygrometricum</name>
    <dbReference type="NCBI Taxonomy" id="472368"/>
    <lineage>
        <taxon>Eukaryota</taxon>
        <taxon>Viridiplantae</taxon>
        <taxon>Streptophyta</taxon>
        <taxon>Embryophyta</taxon>
        <taxon>Tracheophyta</taxon>
        <taxon>Spermatophyta</taxon>
        <taxon>Magnoliopsida</taxon>
        <taxon>eudicotyledons</taxon>
        <taxon>Gunneridae</taxon>
        <taxon>Pentapetalae</taxon>
        <taxon>asterids</taxon>
        <taxon>lamiids</taxon>
        <taxon>Lamiales</taxon>
        <taxon>Gesneriaceae</taxon>
        <taxon>Didymocarpoideae</taxon>
        <taxon>Trichosporeae</taxon>
        <taxon>Loxocarpinae</taxon>
        <taxon>Dorcoceras</taxon>
    </lineage>
</organism>
<dbReference type="SUPFAM" id="SSF47923">
    <property type="entry name" value="Ypt/Rab-GAP domain of gyp1p"/>
    <property type="match status" value="2"/>
</dbReference>
<dbReference type="GO" id="GO:0005096">
    <property type="term" value="F:GTPase activator activity"/>
    <property type="evidence" value="ECO:0007669"/>
    <property type="project" value="TreeGrafter"/>
</dbReference>
<dbReference type="PANTHER" id="PTHR47219:SF20">
    <property type="entry name" value="TBC1 DOMAIN FAMILY MEMBER 2B"/>
    <property type="match status" value="1"/>
</dbReference>